<dbReference type="InterPro" id="IPR002716">
    <property type="entry name" value="PIN_dom"/>
</dbReference>
<accession>A0A6I4V0Z9</accession>
<comment type="caution">
    <text evidence="9">The sequence shown here is derived from an EMBL/GenBank/DDBJ whole genome shotgun (WGS) entry which is preliminary data.</text>
</comment>
<keyword evidence="2" id="KW-1277">Toxin-antitoxin system</keyword>
<evidence type="ECO:0000256" key="4">
    <source>
        <dbReference type="ARBA" id="ARBA00022723"/>
    </source>
</evidence>
<feature type="domain" description="PIN" evidence="8">
    <location>
        <begin position="5"/>
        <end position="106"/>
    </location>
</feature>
<organism evidence="9 10">
    <name type="scientific">Croceibacterium soli</name>
    <dbReference type="NCBI Taxonomy" id="1739690"/>
    <lineage>
        <taxon>Bacteria</taxon>
        <taxon>Pseudomonadati</taxon>
        <taxon>Pseudomonadota</taxon>
        <taxon>Alphaproteobacteria</taxon>
        <taxon>Sphingomonadales</taxon>
        <taxon>Erythrobacteraceae</taxon>
        <taxon>Croceibacterium</taxon>
    </lineage>
</organism>
<dbReference type="PANTHER" id="PTHR33653">
    <property type="entry name" value="RIBONUCLEASE VAPC2"/>
    <property type="match status" value="1"/>
</dbReference>
<dbReference type="Pfam" id="PF01850">
    <property type="entry name" value="PIN"/>
    <property type="match status" value="1"/>
</dbReference>
<protein>
    <submittedName>
        <fullName evidence="9">PIN domain-containing protein</fullName>
    </submittedName>
</protein>
<name>A0A6I4V0Z9_9SPHN</name>
<dbReference type="InterPro" id="IPR029060">
    <property type="entry name" value="PIN-like_dom_sf"/>
</dbReference>
<dbReference type="GO" id="GO:0046872">
    <property type="term" value="F:metal ion binding"/>
    <property type="evidence" value="ECO:0007669"/>
    <property type="project" value="UniProtKB-KW"/>
</dbReference>
<dbReference type="OrthoDB" id="532510at2"/>
<comment type="similarity">
    <text evidence="7">Belongs to the PINc/VapC protein family.</text>
</comment>
<dbReference type="AlphaFoldDB" id="A0A6I4V0Z9"/>
<keyword evidence="6" id="KW-0460">Magnesium</keyword>
<evidence type="ECO:0000313" key="9">
    <source>
        <dbReference type="EMBL" id="MXP42665.1"/>
    </source>
</evidence>
<keyword evidence="5" id="KW-0378">Hydrolase</keyword>
<dbReference type="EMBL" id="WTYK01000009">
    <property type="protein sequence ID" value="MXP42665.1"/>
    <property type="molecule type" value="Genomic_DNA"/>
</dbReference>
<evidence type="ECO:0000313" key="10">
    <source>
        <dbReference type="Proteomes" id="UP000469159"/>
    </source>
</evidence>
<dbReference type="RefSeq" id="WP_160747522.1">
    <property type="nucleotide sequence ID" value="NZ_WTYK01000009.1"/>
</dbReference>
<evidence type="ECO:0000256" key="3">
    <source>
        <dbReference type="ARBA" id="ARBA00022722"/>
    </source>
</evidence>
<keyword evidence="3" id="KW-0540">Nuclease</keyword>
<gene>
    <name evidence="9" type="ORF">GRI75_13550</name>
</gene>
<dbReference type="Proteomes" id="UP000469159">
    <property type="component" value="Unassembled WGS sequence"/>
</dbReference>
<proteinExistence type="inferred from homology"/>
<evidence type="ECO:0000256" key="6">
    <source>
        <dbReference type="ARBA" id="ARBA00022842"/>
    </source>
</evidence>
<sequence>MTEAVFDTNILIDALRGVPAAHGELKRYTERFISRMSWIEIMVLGLPGDADRAEGYLSQFRIIEVGEDIARHAATLRGQRRRLGALDAIVLASAQKTGRILVTRNTTDFPATMPGIRIPYFL</sequence>
<dbReference type="InterPro" id="IPR050556">
    <property type="entry name" value="Type_II_TA_system_RNase"/>
</dbReference>
<evidence type="ECO:0000256" key="5">
    <source>
        <dbReference type="ARBA" id="ARBA00022801"/>
    </source>
</evidence>
<dbReference type="SUPFAM" id="SSF88723">
    <property type="entry name" value="PIN domain-like"/>
    <property type="match status" value="1"/>
</dbReference>
<dbReference type="CDD" id="cd18737">
    <property type="entry name" value="PIN_VapC4-5_FitB-like"/>
    <property type="match status" value="1"/>
</dbReference>
<dbReference type="Gene3D" id="3.40.50.1010">
    <property type="entry name" value="5'-nuclease"/>
    <property type="match status" value="1"/>
</dbReference>
<keyword evidence="4" id="KW-0479">Metal-binding</keyword>
<dbReference type="PANTHER" id="PTHR33653:SF1">
    <property type="entry name" value="RIBONUCLEASE VAPC2"/>
    <property type="match status" value="1"/>
</dbReference>
<reference evidence="9 10" key="1">
    <citation type="submission" date="2019-12" db="EMBL/GenBank/DDBJ databases">
        <title>Genomic-based taxomic classification of the family Erythrobacteraceae.</title>
        <authorList>
            <person name="Xu L."/>
        </authorList>
    </citation>
    <scope>NUCLEOTIDE SEQUENCE [LARGE SCALE GENOMIC DNA]</scope>
    <source>
        <strain evidence="9 10">MCCC 1K02066</strain>
    </source>
</reference>
<dbReference type="GO" id="GO:0016787">
    <property type="term" value="F:hydrolase activity"/>
    <property type="evidence" value="ECO:0007669"/>
    <property type="project" value="UniProtKB-KW"/>
</dbReference>
<evidence type="ECO:0000256" key="2">
    <source>
        <dbReference type="ARBA" id="ARBA00022649"/>
    </source>
</evidence>
<evidence type="ECO:0000256" key="7">
    <source>
        <dbReference type="ARBA" id="ARBA00038093"/>
    </source>
</evidence>
<comment type="cofactor">
    <cofactor evidence="1">
        <name>Mg(2+)</name>
        <dbReference type="ChEBI" id="CHEBI:18420"/>
    </cofactor>
</comment>
<evidence type="ECO:0000259" key="8">
    <source>
        <dbReference type="Pfam" id="PF01850"/>
    </source>
</evidence>
<keyword evidence="10" id="KW-1185">Reference proteome</keyword>
<dbReference type="GO" id="GO:0004518">
    <property type="term" value="F:nuclease activity"/>
    <property type="evidence" value="ECO:0007669"/>
    <property type="project" value="UniProtKB-KW"/>
</dbReference>
<evidence type="ECO:0000256" key="1">
    <source>
        <dbReference type="ARBA" id="ARBA00001946"/>
    </source>
</evidence>